<dbReference type="Proteomes" id="UP001148662">
    <property type="component" value="Unassembled WGS sequence"/>
</dbReference>
<dbReference type="EMBL" id="JANHOG010000729">
    <property type="protein sequence ID" value="KAJ3551937.1"/>
    <property type="molecule type" value="Genomic_DNA"/>
</dbReference>
<accession>A0ACC1T352</accession>
<proteinExistence type="predicted"/>
<protein>
    <submittedName>
        <fullName evidence="1">Uncharacterized protein</fullName>
    </submittedName>
</protein>
<gene>
    <name evidence="1" type="ORF">NM688_g4420</name>
</gene>
<reference evidence="1" key="1">
    <citation type="submission" date="2022-07" db="EMBL/GenBank/DDBJ databases">
        <title>Genome Sequence of Phlebia brevispora.</title>
        <authorList>
            <person name="Buettner E."/>
        </authorList>
    </citation>
    <scope>NUCLEOTIDE SEQUENCE</scope>
    <source>
        <strain evidence="1">MPL23</strain>
    </source>
</reference>
<name>A0ACC1T352_9APHY</name>
<sequence>MNGSLVNPFNITYPTAVQTTLHSQALFAKFDPTGRFIGAGSNDGSARVWDLETKAAVRWLEGHVKGVTSMDFSRHARYVLTASKDWNVCVWDLASDSDPPRRKTVIRFDAPVVFASFHPRNSQIILVLLAPGEAYIVDLRKQHRGREELCEIQDDNDSDEDGQSRSRNAAMTVVQFDPSGRLVFIGTSAGTILVFNTRTKTMIARHKIAGAGVMKGLEFAQSGRRLVTNSSDRTLRQFNLPVYNAPSADGSYVEQELEPIHRFNDPIGKVAWHAMSYSPDGEWLAGGAADNANHKVYIWDIGNEGQFAAALDGGREPLVHVDWHPKQPLIASTTNQGNILLWHCPTPERWGAFAGDFEEVDENVEYEEREAEFDIEDEAEILKRKQAAEEEDVDINMSVEPDETVNGFEWRPSGIDEQEDFAWADDEPDDDAPGWRMKVLMEDENELILHLKVSSSSTSAQSSSSSSSSTVSATSTVRSSHREGPSSPTRTSSSSHSASYAHSTSSRTNGDGHYHPPSDPSASATHRSPAEHKGVDVHAYDSQELLRLLASLLAQIATTNDSLSIRDPHLSQSISPPAPPSPVMESHHPPIWRTLTTASRNALSSNMSLTFHARNVPTITLEAYLLRILKYCPASNEVFLSLLVYFDRMSKLAKEACGKDFVIDSYNIHRLVIAGVTVASKFFSDVFYTNSRYAKVGGLPQAELNQLELQFLLLNDFRLMISKEEMQRYAEQLIHFSSSQQQQEHRSQTQTQIQVHHAPNSGVSSPSAAFPVPPSVHSHGPSGPSKFMSAADGYREPNDPSYDGPSSLQQRNVGGTGGRTPQLHATRLPSHYDQAPAQYSQQSLAIPAFVIVVFDDVGLHRIHV</sequence>
<organism evidence="1 2">
    <name type="scientific">Phlebia brevispora</name>
    <dbReference type="NCBI Taxonomy" id="194682"/>
    <lineage>
        <taxon>Eukaryota</taxon>
        <taxon>Fungi</taxon>
        <taxon>Dikarya</taxon>
        <taxon>Basidiomycota</taxon>
        <taxon>Agaricomycotina</taxon>
        <taxon>Agaricomycetes</taxon>
        <taxon>Polyporales</taxon>
        <taxon>Meruliaceae</taxon>
        <taxon>Phlebia</taxon>
    </lineage>
</organism>
<evidence type="ECO:0000313" key="2">
    <source>
        <dbReference type="Proteomes" id="UP001148662"/>
    </source>
</evidence>
<evidence type="ECO:0000313" key="1">
    <source>
        <dbReference type="EMBL" id="KAJ3551937.1"/>
    </source>
</evidence>
<comment type="caution">
    <text evidence="1">The sequence shown here is derived from an EMBL/GenBank/DDBJ whole genome shotgun (WGS) entry which is preliminary data.</text>
</comment>
<keyword evidence="2" id="KW-1185">Reference proteome</keyword>